<gene>
    <name evidence="1" type="primary">Sun2</name>
    <name evidence="1" type="ORF">CM83_102073</name>
</gene>
<protein>
    <submittedName>
        <fullName evidence="1">SUN domain-containing protein 2</fullName>
    </submittedName>
</protein>
<organism evidence="1">
    <name type="scientific">Lygus hesperus</name>
    <name type="common">Western plant bug</name>
    <dbReference type="NCBI Taxonomy" id="30085"/>
    <lineage>
        <taxon>Eukaryota</taxon>
        <taxon>Metazoa</taxon>
        <taxon>Ecdysozoa</taxon>
        <taxon>Arthropoda</taxon>
        <taxon>Hexapoda</taxon>
        <taxon>Insecta</taxon>
        <taxon>Pterygota</taxon>
        <taxon>Neoptera</taxon>
        <taxon>Paraneoptera</taxon>
        <taxon>Hemiptera</taxon>
        <taxon>Heteroptera</taxon>
        <taxon>Panheteroptera</taxon>
        <taxon>Cimicomorpha</taxon>
        <taxon>Miridae</taxon>
        <taxon>Mirini</taxon>
        <taxon>Lygus</taxon>
    </lineage>
</organism>
<name>A0A0A9XJM0_LYGHE</name>
<dbReference type="AlphaFoldDB" id="A0A0A9XJM0"/>
<proteinExistence type="predicted"/>
<feature type="non-terminal residue" evidence="1">
    <location>
        <position position="152"/>
    </location>
</feature>
<sequence>RTPGLSVLADATAAGSFTPSWQVLNRVNAYTFRQLMALGHSSTSNCANGLYCTQVATPTPVLTSLPSAHNSFTTLTSITQSYVNCTNKLSIASAALPSTLLHIDPIVQTKVHKYISLCVQLCKHYWANVHTPTPSQHRRSSVIVDKLSILKT</sequence>
<reference evidence="1" key="1">
    <citation type="journal article" date="2014" name="PLoS ONE">
        <title>Transcriptome-Based Identification of ABC Transporters in the Western Tarnished Plant Bug Lygus hesperus.</title>
        <authorList>
            <person name="Hull J.J."/>
            <person name="Chaney K."/>
            <person name="Geib S.M."/>
            <person name="Fabrick J.A."/>
            <person name="Brent C.S."/>
            <person name="Walsh D."/>
            <person name="Lavine L.C."/>
        </authorList>
    </citation>
    <scope>NUCLEOTIDE SEQUENCE</scope>
</reference>
<evidence type="ECO:0000313" key="1">
    <source>
        <dbReference type="EMBL" id="JAG20922.1"/>
    </source>
</evidence>
<dbReference type="EMBL" id="GBHO01022682">
    <property type="protein sequence ID" value="JAG20922.1"/>
    <property type="molecule type" value="Transcribed_RNA"/>
</dbReference>
<accession>A0A0A9XJM0</accession>
<reference evidence="1" key="2">
    <citation type="submission" date="2014-07" db="EMBL/GenBank/DDBJ databases">
        <authorList>
            <person name="Hull J."/>
        </authorList>
    </citation>
    <scope>NUCLEOTIDE SEQUENCE</scope>
</reference>
<feature type="non-terminal residue" evidence="1">
    <location>
        <position position="1"/>
    </location>
</feature>